<feature type="region of interest" description="Disordered" evidence="1">
    <location>
        <begin position="1"/>
        <end position="104"/>
    </location>
</feature>
<feature type="compositionally biased region" description="Polar residues" evidence="1">
    <location>
        <begin position="24"/>
        <end position="48"/>
    </location>
</feature>
<dbReference type="RefSeq" id="XP_047761447.1">
    <property type="nucleotide sequence ID" value="XM_047903820.1"/>
</dbReference>
<reference evidence="3" key="1">
    <citation type="submission" date="2021-12" db="EMBL/GenBank/DDBJ databases">
        <authorList>
            <person name="Zaccaron A."/>
            <person name="Stergiopoulos I."/>
        </authorList>
    </citation>
    <scope>NUCLEOTIDE SEQUENCE</scope>
    <source>
        <strain evidence="3">Race5_Kim</strain>
    </source>
</reference>
<dbReference type="GeneID" id="71984550"/>
<evidence type="ECO:0000313" key="4">
    <source>
        <dbReference type="Proteomes" id="UP000756132"/>
    </source>
</evidence>
<protein>
    <recommendedName>
        <fullName evidence="2">C2H2-type domain-containing protein</fullName>
    </recommendedName>
</protein>
<dbReference type="OrthoDB" id="2687452at2759"/>
<dbReference type="PROSITE" id="PS00028">
    <property type="entry name" value="ZINC_FINGER_C2H2_1"/>
    <property type="match status" value="1"/>
</dbReference>
<dbReference type="OMA" id="QRFICLY"/>
<name>A0A9Q8LGP6_PASFU</name>
<dbReference type="Gene3D" id="3.30.160.60">
    <property type="entry name" value="Classic Zinc Finger"/>
    <property type="match status" value="1"/>
</dbReference>
<keyword evidence="4" id="KW-1185">Reference proteome</keyword>
<dbReference type="InterPro" id="IPR013087">
    <property type="entry name" value="Znf_C2H2_type"/>
</dbReference>
<evidence type="ECO:0000259" key="2">
    <source>
        <dbReference type="PROSITE" id="PS00028"/>
    </source>
</evidence>
<organism evidence="3 4">
    <name type="scientific">Passalora fulva</name>
    <name type="common">Tomato leaf mold</name>
    <name type="synonym">Cladosporium fulvum</name>
    <dbReference type="NCBI Taxonomy" id="5499"/>
    <lineage>
        <taxon>Eukaryota</taxon>
        <taxon>Fungi</taxon>
        <taxon>Dikarya</taxon>
        <taxon>Ascomycota</taxon>
        <taxon>Pezizomycotina</taxon>
        <taxon>Dothideomycetes</taxon>
        <taxon>Dothideomycetidae</taxon>
        <taxon>Mycosphaerellales</taxon>
        <taxon>Mycosphaerellaceae</taxon>
        <taxon>Fulvia</taxon>
    </lineage>
</organism>
<evidence type="ECO:0000256" key="1">
    <source>
        <dbReference type="SAM" id="MobiDB-lite"/>
    </source>
</evidence>
<gene>
    <name evidence="3" type="ORF">CLAFUR5_04672</name>
</gene>
<reference evidence="3" key="2">
    <citation type="journal article" date="2022" name="Microb. Genom.">
        <title>A chromosome-scale genome assembly of the tomato pathogen Cladosporium fulvum reveals a compartmentalized genome architecture and the presence of a dispensable chromosome.</title>
        <authorList>
            <person name="Zaccaron A.Z."/>
            <person name="Chen L.H."/>
            <person name="Samaras A."/>
            <person name="Stergiopoulos I."/>
        </authorList>
    </citation>
    <scope>NUCLEOTIDE SEQUENCE</scope>
    <source>
        <strain evidence="3">Race5_Kim</strain>
    </source>
</reference>
<proteinExistence type="predicted"/>
<feature type="compositionally biased region" description="Low complexity" evidence="1">
    <location>
        <begin position="1"/>
        <end position="19"/>
    </location>
</feature>
<feature type="compositionally biased region" description="Low complexity" evidence="1">
    <location>
        <begin position="65"/>
        <end position="99"/>
    </location>
</feature>
<dbReference type="KEGG" id="ffu:CLAFUR5_04672"/>
<feature type="domain" description="C2H2-type" evidence="2">
    <location>
        <begin position="111"/>
        <end position="132"/>
    </location>
</feature>
<dbReference type="AlphaFoldDB" id="A0A9Q8LGP6"/>
<dbReference type="SMART" id="SM00355">
    <property type="entry name" value="ZnF_C2H2"/>
    <property type="match status" value="2"/>
</dbReference>
<accession>A0A9Q8LGP6</accession>
<dbReference type="Proteomes" id="UP000756132">
    <property type="component" value="Chromosome 4"/>
</dbReference>
<evidence type="ECO:0000313" key="3">
    <source>
        <dbReference type="EMBL" id="UJO17081.1"/>
    </source>
</evidence>
<sequence length="185" mass="20765">MSYQQYGSSSYTGQQYGYYPDEQQYYTEQRTPPSRSQQYYDYTPSSAPRTIRPTTTGYPSPPSSPYTSTSNPYYYYSSSPSSAYSTSPTSPGPSHSQPSQPRPQPPVEYHCLICTHTCARKADLERHYSAMHCRDSSALVDCQWAGCHRVGQAGFGRKDKMVEHMRDVHKADIPKRGGGTGGRRS</sequence>
<dbReference type="EMBL" id="CP090166">
    <property type="protein sequence ID" value="UJO17081.1"/>
    <property type="molecule type" value="Genomic_DNA"/>
</dbReference>